<sequence>MTDENSFDIVVIGAGPAGATAARRARDLGRSVALIDKATFPRPKLCGALVSPRSHKAIARLHDMKMPQDMYLVSHKFGLHWEGNEERLLEAPYELTYTYRTIFDAWLLDSALKAGAVDMTGTRVAEFLDGENALLLADGRRIEYSVLIGCDGVASPVAKHLFGKAFDTEKIGFAYEVETAKGCEPEAPMSIEFNIVQWGYGWNFPKKDSRTIGVAGVRGHEQDLRERMNAYLVQEGVDPATVKVKGAHIPFGDFREKPGRGNILLAGDAAGFVDAITGEGIALAIESGGEAAEAAAEVIAAGRPMRADRAYFKRIKYIQDDLEKVRRLRVIAFSSQMRDLFKQKVGTSALLHESMFDLLAGNLTYGEIERKVAKRAFMRVAKGISAWPSILSRKTG</sequence>
<proteinExistence type="predicted"/>
<dbReference type="RefSeq" id="WP_218393871.1">
    <property type="nucleotide sequence ID" value="NZ_JAHUZE010000004.1"/>
</dbReference>
<keyword evidence="3" id="KW-1185">Reference proteome</keyword>
<comment type="caution">
    <text evidence="2">The sequence shown here is derived from an EMBL/GenBank/DDBJ whole genome shotgun (WGS) entry which is preliminary data.</text>
</comment>
<dbReference type="Pfam" id="PF04820">
    <property type="entry name" value="Trp_halogenase"/>
    <property type="match status" value="1"/>
</dbReference>
<dbReference type="InterPro" id="IPR006905">
    <property type="entry name" value="Flavin_halogenase"/>
</dbReference>
<dbReference type="PANTHER" id="PTHR42685">
    <property type="entry name" value="GERANYLGERANYL DIPHOSPHATE REDUCTASE"/>
    <property type="match status" value="1"/>
</dbReference>
<dbReference type="PANTHER" id="PTHR42685:SF22">
    <property type="entry name" value="CONDITIONED MEDIUM FACTOR RECEPTOR 1"/>
    <property type="match status" value="1"/>
</dbReference>
<gene>
    <name evidence="2" type="ORF">KJP28_17260</name>
</gene>
<dbReference type="InterPro" id="IPR023753">
    <property type="entry name" value="FAD/NAD-binding_dom"/>
</dbReference>
<protein>
    <submittedName>
        <fullName evidence="2">Geranylgeranyl reductase family protein</fullName>
    </submittedName>
</protein>
<dbReference type="Proteomes" id="UP000756530">
    <property type="component" value="Unassembled WGS sequence"/>
</dbReference>
<dbReference type="Pfam" id="PF07992">
    <property type="entry name" value="Pyr_redox_2"/>
    <property type="match status" value="1"/>
</dbReference>
<dbReference type="InterPro" id="IPR050407">
    <property type="entry name" value="Geranylgeranyl_reductase"/>
</dbReference>
<dbReference type="InterPro" id="IPR011777">
    <property type="entry name" value="Geranylgeranyl_Rdtase_fam"/>
</dbReference>
<dbReference type="EMBL" id="JAHUZE010000004">
    <property type="protein sequence ID" value="MBV7380677.1"/>
    <property type="molecule type" value="Genomic_DNA"/>
</dbReference>
<evidence type="ECO:0000259" key="1">
    <source>
        <dbReference type="Pfam" id="PF07992"/>
    </source>
</evidence>
<feature type="domain" description="FAD/NAD(P)-binding" evidence="1">
    <location>
        <begin position="7"/>
        <end position="41"/>
    </location>
</feature>
<dbReference type="NCBIfam" id="TIGR02032">
    <property type="entry name" value="GG-red-SF"/>
    <property type="match status" value="1"/>
</dbReference>
<evidence type="ECO:0000313" key="2">
    <source>
        <dbReference type="EMBL" id="MBV7380677.1"/>
    </source>
</evidence>
<reference evidence="2 3" key="1">
    <citation type="submission" date="2021-05" db="EMBL/GenBank/DDBJ databases">
        <title>Culturable bacteria isolated from Daya Bay.</title>
        <authorList>
            <person name="Zheng W."/>
            <person name="Yu S."/>
            <person name="Huang Y."/>
        </authorList>
    </citation>
    <scope>NUCLEOTIDE SEQUENCE [LARGE SCALE GENOMIC DNA]</scope>
    <source>
        <strain evidence="2 3">DP4N28-5</strain>
    </source>
</reference>
<organism evidence="2 3">
    <name type="scientific">Maritimibacter dapengensis</name>
    <dbReference type="NCBI Taxonomy" id="2836868"/>
    <lineage>
        <taxon>Bacteria</taxon>
        <taxon>Pseudomonadati</taxon>
        <taxon>Pseudomonadota</taxon>
        <taxon>Alphaproteobacteria</taxon>
        <taxon>Rhodobacterales</taxon>
        <taxon>Roseobacteraceae</taxon>
        <taxon>Maritimibacter</taxon>
    </lineage>
</organism>
<accession>A0ABS6T5Y1</accession>
<name>A0ABS6T5Y1_9RHOB</name>
<evidence type="ECO:0000313" key="3">
    <source>
        <dbReference type="Proteomes" id="UP000756530"/>
    </source>
</evidence>